<evidence type="ECO:0000313" key="2">
    <source>
        <dbReference type="Proteomes" id="UP001162164"/>
    </source>
</evidence>
<gene>
    <name evidence="1" type="ORF">NQ317_009371</name>
</gene>
<proteinExistence type="predicted"/>
<accession>A0ABQ9JSM5</accession>
<protein>
    <submittedName>
        <fullName evidence="1">Uncharacterized protein</fullName>
    </submittedName>
</protein>
<dbReference type="Proteomes" id="UP001162164">
    <property type="component" value="Unassembled WGS sequence"/>
</dbReference>
<organism evidence="1 2">
    <name type="scientific">Molorchus minor</name>
    <dbReference type="NCBI Taxonomy" id="1323400"/>
    <lineage>
        <taxon>Eukaryota</taxon>
        <taxon>Metazoa</taxon>
        <taxon>Ecdysozoa</taxon>
        <taxon>Arthropoda</taxon>
        <taxon>Hexapoda</taxon>
        <taxon>Insecta</taxon>
        <taxon>Pterygota</taxon>
        <taxon>Neoptera</taxon>
        <taxon>Endopterygota</taxon>
        <taxon>Coleoptera</taxon>
        <taxon>Polyphaga</taxon>
        <taxon>Cucujiformia</taxon>
        <taxon>Chrysomeloidea</taxon>
        <taxon>Cerambycidae</taxon>
        <taxon>Lamiinae</taxon>
        <taxon>Monochamini</taxon>
        <taxon>Molorchus</taxon>
    </lineage>
</organism>
<name>A0ABQ9JSM5_9CUCU</name>
<comment type="caution">
    <text evidence="1">The sequence shown here is derived from an EMBL/GenBank/DDBJ whole genome shotgun (WGS) entry which is preliminary data.</text>
</comment>
<dbReference type="EMBL" id="JAPWTJ010000263">
    <property type="protein sequence ID" value="KAJ8980377.1"/>
    <property type="molecule type" value="Genomic_DNA"/>
</dbReference>
<sequence>MPWHVDLKHSYFTRVYTFSCNDLENVAKTIRVDGADVKGPGSEILITRLLSFPMIYKLTLPSLWCLTFHKSSNAEKGVS</sequence>
<reference evidence="1" key="1">
    <citation type="journal article" date="2023" name="Insect Mol. Biol.">
        <title>Genome sequencing provides insights into the evolution of gene families encoding plant cell wall-degrading enzymes in longhorned beetles.</title>
        <authorList>
            <person name="Shin N.R."/>
            <person name="Okamura Y."/>
            <person name="Kirsch R."/>
            <person name="Pauchet Y."/>
        </authorList>
    </citation>
    <scope>NUCLEOTIDE SEQUENCE</scope>
    <source>
        <strain evidence="1">MMC_N1</strain>
    </source>
</reference>
<keyword evidence="2" id="KW-1185">Reference proteome</keyword>
<feature type="non-terminal residue" evidence="1">
    <location>
        <position position="79"/>
    </location>
</feature>
<evidence type="ECO:0000313" key="1">
    <source>
        <dbReference type="EMBL" id="KAJ8980377.1"/>
    </source>
</evidence>